<sequence length="340" mass="38651">MAPWRENRLDAAAPGKLRCAEEVGGTDELPTGRVGVSIQYDGSAKYCRVHDIVLDLIISLSTGQNFVAIVDEKQHWSSFKKIRRTWFPSNGTDNRIVKKITNNCSQVRSLLFFENPKPKQIPQFKKCHALRLKYLKVFGVNVTELPKDIGRLQQLETLTIHAGDVDEINIPSSVCRLQKLQRLNFNYPMRLPDEIGVLQALEVLYLNSIRYSIKCLQELCWLTRLRQLRILCPGIYDFGGDVARFQRYKEAFYFTLNELGKNSLRSLHVTCSPEFSDTLMDSCCSSAPDLKELFIDGNGISKFSDRMVSLCNLASLRLWNITSIDQKVVVLLGHTQASLS</sequence>
<dbReference type="Pfam" id="PF23598">
    <property type="entry name" value="LRR_14"/>
    <property type="match status" value="1"/>
</dbReference>
<dbReference type="PANTHER" id="PTHR23155">
    <property type="entry name" value="DISEASE RESISTANCE PROTEIN RP"/>
    <property type="match status" value="1"/>
</dbReference>
<keyword evidence="1" id="KW-0677">Repeat</keyword>
<evidence type="ECO:0000256" key="1">
    <source>
        <dbReference type="ARBA" id="ARBA00022737"/>
    </source>
</evidence>
<name>A2Y1X8_ORYSI</name>
<dbReference type="GO" id="GO:0098542">
    <property type="term" value="P:defense response to other organism"/>
    <property type="evidence" value="ECO:0007669"/>
    <property type="project" value="TreeGrafter"/>
</dbReference>
<accession>A2Y1X8</accession>
<protein>
    <recommendedName>
        <fullName evidence="2">Disease resistance R13L4/SHOC-2-like LRR domain-containing protein</fullName>
    </recommendedName>
</protein>
<dbReference type="Gramene" id="BGIOSGA018517-TA">
    <property type="protein sequence ID" value="BGIOSGA018517-PA"/>
    <property type="gene ID" value="BGIOSGA018517"/>
</dbReference>
<proteinExistence type="predicted"/>
<dbReference type="PANTHER" id="PTHR23155:SF1167">
    <property type="entry name" value="OS08G0412100 PROTEIN"/>
    <property type="match status" value="1"/>
</dbReference>
<dbReference type="SUPFAM" id="SSF52058">
    <property type="entry name" value="L domain-like"/>
    <property type="match status" value="1"/>
</dbReference>
<dbReference type="InterPro" id="IPR055414">
    <property type="entry name" value="LRR_R13L4/SHOC2-like"/>
</dbReference>
<dbReference type="AlphaFoldDB" id="A2Y1X8"/>
<gene>
    <name evidence="3" type="ORF">OsI_19010</name>
</gene>
<evidence type="ECO:0000313" key="4">
    <source>
        <dbReference type="Proteomes" id="UP000007015"/>
    </source>
</evidence>
<feature type="domain" description="Disease resistance R13L4/SHOC-2-like LRR" evidence="2">
    <location>
        <begin position="128"/>
        <end position="334"/>
    </location>
</feature>
<dbReference type="HOGENOM" id="CLU_817323_0_0_1"/>
<dbReference type="Gene3D" id="3.80.10.10">
    <property type="entry name" value="Ribonuclease Inhibitor"/>
    <property type="match status" value="1"/>
</dbReference>
<dbReference type="Proteomes" id="UP000007015">
    <property type="component" value="Chromosome 5"/>
</dbReference>
<evidence type="ECO:0000313" key="3">
    <source>
        <dbReference type="EMBL" id="EAY97088.1"/>
    </source>
</evidence>
<organism evidence="3 4">
    <name type="scientific">Oryza sativa subsp. indica</name>
    <name type="common">Rice</name>
    <dbReference type="NCBI Taxonomy" id="39946"/>
    <lineage>
        <taxon>Eukaryota</taxon>
        <taxon>Viridiplantae</taxon>
        <taxon>Streptophyta</taxon>
        <taxon>Embryophyta</taxon>
        <taxon>Tracheophyta</taxon>
        <taxon>Spermatophyta</taxon>
        <taxon>Magnoliopsida</taxon>
        <taxon>Liliopsida</taxon>
        <taxon>Poales</taxon>
        <taxon>Poaceae</taxon>
        <taxon>BOP clade</taxon>
        <taxon>Oryzoideae</taxon>
        <taxon>Oryzeae</taxon>
        <taxon>Oryzinae</taxon>
        <taxon>Oryza</taxon>
        <taxon>Oryza sativa</taxon>
    </lineage>
</organism>
<dbReference type="EMBL" id="CM000130">
    <property type="protein sequence ID" value="EAY97088.1"/>
    <property type="molecule type" value="Genomic_DNA"/>
</dbReference>
<dbReference type="InterPro" id="IPR032675">
    <property type="entry name" value="LRR_dom_sf"/>
</dbReference>
<reference evidence="3 4" key="1">
    <citation type="journal article" date="2005" name="PLoS Biol.">
        <title>The genomes of Oryza sativa: a history of duplications.</title>
        <authorList>
            <person name="Yu J."/>
            <person name="Wang J."/>
            <person name="Lin W."/>
            <person name="Li S."/>
            <person name="Li H."/>
            <person name="Zhou J."/>
            <person name="Ni P."/>
            <person name="Dong W."/>
            <person name="Hu S."/>
            <person name="Zeng C."/>
            <person name="Zhang J."/>
            <person name="Zhang Y."/>
            <person name="Li R."/>
            <person name="Xu Z."/>
            <person name="Li S."/>
            <person name="Li X."/>
            <person name="Zheng H."/>
            <person name="Cong L."/>
            <person name="Lin L."/>
            <person name="Yin J."/>
            <person name="Geng J."/>
            <person name="Li G."/>
            <person name="Shi J."/>
            <person name="Liu J."/>
            <person name="Lv H."/>
            <person name="Li J."/>
            <person name="Wang J."/>
            <person name="Deng Y."/>
            <person name="Ran L."/>
            <person name="Shi X."/>
            <person name="Wang X."/>
            <person name="Wu Q."/>
            <person name="Li C."/>
            <person name="Ren X."/>
            <person name="Wang J."/>
            <person name="Wang X."/>
            <person name="Li D."/>
            <person name="Liu D."/>
            <person name="Zhang X."/>
            <person name="Ji Z."/>
            <person name="Zhao W."/>
            <person name="Sun Y."/>
            <person name="Zhang Z."/>
            <person name="Bao J."/>
            <person name="Han Y."/>
            <person name="Dong L."/>
            <person name="Ji J."/>
            <person name="Chen P."/>
            <person name="Wu S."/>
            <person name="Liu J."/>
            <person name="Xiao Y."/>
            <person name="Bu D."/>
            <person name="Tan J."/>
            <person name="Yang L."/>
            <person name="Ye C."/>
            <person name="Zhang J."/>
            <person name="Xu J."/>
            <person name="Zhou Y."/>
            <person name="Yu Y."/>
            <person name="Zhang B."/>
            <person name="Zhuang S."/>
            <person name="Wei H."/>
            <person name="Liu B."/>
            <person name="Lei M."/>
            <person name="Yu H."/>
            <person name="Li Y."/>
            <person name="Xu H."/>
            <person name="Wei S."/>
            <person name="He X."/>
            <person name="Fang L."/>
            <person name="Zhang Z."/>
            <person name="Zhang Y."/>
            <person name="Huang X."/>
            <person name="Su Z."/>
            <person name="Tong W."/>
            <person name="Li J."/>
            <person name="Tong Z."/>
            <person name="Li S."/>
            <person name="Ye J."/>
            <person name="Wang L."/>
            <person name="Fang L."/>
            <person name="Lei T."/>
            <person name="Chen C."/>
            <person name="Chen H."/>
            <person name="Xu Z."/>
            <person name="Li H."/>
            <person name="Huang H."/>
            <person name="Zhang F."/>
            <person name="Xu H."/>
            <person name="Li N."/>
            <person name="Zhao C."/>
            <person name="Li S."/>
            <person name="Dong L."/>
            <person name="Huang Y."/>
            <person name="Li L."/>
            <person name="Xi Y."/>
            <person name="Qi Q."/>
            <person name="Li W."/>
            <person name="Zhang B."/>
            <person name="Hu W."/>
            <person name="Zhang Y."/>
            <person name="Tian X."/>
            <person name="Jiao Y."/>
            <person name="Liang X."/>
            <person name="Jin J."/>
            <person name="Gao L."/>
            <person name="Zheng W."/>
            <person name="Hao B."/>
            <person name="Liu S."/>
            <person name="Wang W."/>
            <person name="Yuan L."/>
            <person name="Cao M."/>
            <person name="McDermott J."/>
            <person name="Samudrala R."/>
            <person name="Wang J."/>
            <person name="Wong G.K."/>
            <person name="Yang H."/>
        </authorList>
    </citation>
    <scope>NUCLEOTIDE SEQUENCE [LARGE SCALE GENOMIC DNA]</scope>
    <source>
        <strain evidence="4">cv. 93-11</strain>
    </source>
</reference>
<dbReference type="InterPro" id="IPR044974">
    <property type="entry name" value="Disease_R_plants"/>
</dbReference>
<dbReference type="STRING" id="39946.A2Y1X8"/>
<keyword evidence="4" id="KW-1185">Reference proteome</keyword>
<evidence type="ECO:0000259" key="2">
    <source>
        <dbReference type="Pfam" id="PF23598"/>
    </source>
</evidence>